<name>A0A844Z4C2_9SPHN</name>
<feature type="chain" id="PRO_5032959578" evidence="1">
    <location>
        <begin position="22"/>
        <end position="111"/>
    </location>
</feature>
<dbReference type="OrthoDB" id="7408875at2"/>
<dbReference type="AlphaFoldDB" id="A0A844Z4C2"/>
<protein>
    <submittedName>
        <fullName evidence="2">Uncharacterized protein</fullName>
    </submittedName>
</protein>
<keyword evidence="1" id="KW-0732">Signal</keyword>
<organism evidence="2 3">
    <name type="scientific">Pontixanthobacter aestiaquae</name>
    <dbReference type="NCBI Taxonomy" id="1509367"/>
    <lineage>
        <taxon>Bacteria</taxon>
        <taxon>Pseudomonadati</taxon>
        <taxon>Pseudomonadota</taxon>
        <taxon>Alphaproteobacteria</taxon>
        <taxon>Sphingomonadales</taxon>
        <taxon>Erythrobacteraceae</taxon>
        <taxon>Pontixanthobacter</taxon>
    </lineage>
</organism>
<reference evidence="2 3" key="1">
    <citation type="submission" date="2019-12" db="EMBL/GenBank/DDBJ databases">
        <title>Genomic-based taxomic classification of the family Erythrobacteraceae.</title>
        <authorList>
            <person name="Xu L."/>
        </authorList>
    </citation>
    <scope>NUCLEOTIDE SEQUENCE [LARGE SCALE GENOMIC DNA]</scope>
    <source>
        <strain evidence="2 3">KCTC 42006</strain>
    </source>
</reference>
<feature type="signal peptide" evidence="1">
    <location>
        <begin position="1"/>
        <end position="21"/>
    </location>
</feature>
<dbReference type="Proteomes" id="UP000460290">
    <property type="component" value="Unassembled WGS sequence"/>
</dbReference>
<sequence length="111" mass="12156">MKALFAAIAMTAILGAPTTAAASNSEAEDALRLICECAYVVRIAEGNGVKLRNSSAIWSQAKATVAEKTGLSTREYDELARAKWERRLRNLGARDAMRRIADRARDCDKQL</sequence>
<dbReference type="EMBL" id="WTYZ01000001">
    <property type="protein sequence ID" value="MXO82765.1"/>
    <property type="molecule type" value="Genomic_DNA"/>
</dbReference>
<keyword evidence="3" id="KW-1185">Reference proteome</keyword>
<accession>A0A844Z4C2</accession>
<evidence type="ECO:0000256" key="1">
    <source>
        <dbReference type="SAM" id="SignalP"/>
    </source>
</evidence>
<evidence type="ECO:0000313" key="3">
    <source>
        <dbReference type="Proteomes" id="UP000460290"/>
    </source>
</evidence>
<dbReference type="RefSeq" id="WP_160613182.1">
    <property type="nucleotide sequence ID" value="NZ_JAUFQM010000001.1"/>
</dbReference>
<gene>
    <name evidence="2" type="ORF">GRI35_05200</name>
</gene>
<evidence type="ECO:0000313" key="2">
    <source>
        <dbReference type="EMBL" id="MXO82765.1"/>
    </source>
</evidence>
<proteinExistence type="predicted"/>
<comment type="caution">
    <text evidence="2">The sequence shown here is derived from an EMBL/GenBank/DDBJ whole genome shotgun (WGS) entry which is preliminary data.</text>
</comment>